<evidence type="ECO:0000313" key="8">
    <source>
        <dbReference type="Proteomes" id="UP000245207"/>
    </source>
</evidence>
<comment type="similarity">
    <text evidence="1">Belongs to the glycerophosphoryl diester phosphodiesterase family.</text>
</comment>
<keyword evidence="8" id="KW-1185">Reference proteome</keyword>
<dbReference type="GO" id="GO:0006071">
    <property type="term" value="P:glycerol metabolic process"/>
    <property type="evidence" value="ECO:0007669"/>
    <property type="project" value="UniProtKB-KW"/>
</dbReference>
<comment type="catalytic activity">
    <reaction evidence="5">
        <text>a sn-glycero-3-phosphodiester + H2O = an alcohol + sn-glycerol 3-phosphate + H(+)</text>
        <dbReference type="Rhea" id="RHEA:12969"/>
        <dbReference type="ChEBI" id="CHEBI:15377"/>
        <dbReference type="ChEBI" id="CHEBI:15378"/>
        <dbReference type="ChEBI" id="CHEBI:30879"/>
        <dbReference type="ChEBI" id="CHEBI:57597"/>
        <dbReference type="ChEBI" id="CHEBI:83408"/>
        <dbReference type="EC" id="3.1.4.46"/>
    </reaction>
</comment>
<comment type="caution">
    <text evidence="7">The sequence shown here is derived from an EMBL/GenBank/DDBJ whole genome shotgun (WGS) entry which is preliminary data.</text>
</comment>
<protein>
    <recommendedName>
        <fullName evidence="2">glycerophosphodiester phosphodiesterase</fullName>
        <ecNumber evidence="2">3.1.4.46</ecNumber>
    </recommendedName>
</protein>
<dbReference type="PANTHER" id="PTHR22958:SF1">
    <property type="entry name" value="GLYCEROPHOSPHOCHOLINE PHOSPHODIESTERASE GPCPD1"/>
    <property type="match status" value="1"/>
</dbReference>
<name>A0A2U1M789_ARTAN</name>
<proteinExistence type="inferred from homology"/>
<dbReference type="GO" id="GO:0008889">
    <property type="term" value="F:glycerophosphodiester phosphodiesterase activity"/>
    <property type="evidence" value="ECO:0007669"/>
    <property type="project" value="UniProtKB-EC"/>
</dbReference>
<evidence type="ECO:0000313" key="7">
    <source>
        <dbReference type="EMBL" id="PWA57096.1"/>
    </source>
</evidence>
<dbReference type="SUPFAM" id="SSF51695">
    <property type="entry name" value="PLC-like phosphodiesterases"/>
    <property type="match status" value="1"/>
</dbReference>
<dbReference type="STRING" id="35608.A0A2U1M789"/>
<keyword evidence="4" id="KW-0378">Hydrolase</keyword>
<dbReference type="EC" id="3.1.4.46" evidence="2"/>
<evidence type="ECO:0000256" key="4">
    <source>
        <dbReference type="ARBA" id="ARBA00022801"/>
    </source>
</evidence>
<dbReference type="Gene3D" id="3.20.20.190">
    <property type="entry name" value="Phosphatidylinositol (PI) phosphodiesterase"/>
    <property type="match status" value="1"/>
</dbReference>
<accession>A0A2U1M789</accession>
<dbReference type="InterPro" id="IPR017946">
    <property type="entry name" value="PLC-like_Pdiesterase_TIM-brl"/>
</dbReference>
<dbReference type="InterPro" id="IPR051578">
    <property type="entry name" value="GDPD"/>
</dbReference>
<dbReference type="InterPro" id="IPR030395">
    <property type="entry name" value="GP_PDE_dom"/>
</dbReference>
<evidence type="ECO:0000256" key="3">
    <source>
        <dbReference type="ARBA" id="ARBA00022798"/>
    </source>
</evidence>
<organism evidence="7 8">
    <name type="scientific">Artemisia annua</name>
    <name type="common">Sweet wormwood</name>
    <dbReference type="NCBI Taxonomy" id="35608"/>
    <lineage>
        <taxon>Eukaryota</taxon>
        <taxon>Viridiplantae</taxon>
        <taxon>Streptophyta</taxon>
        <taxon>Embryophyta</taxon>
        <taxon>Tracheophyta</taxon>
        <taxon>Spermatophyta</taxon>
        <taxon>Magnoliopsida</taxon>
        <taxon>eudicotyledons</taxon>
        <taxon>Gunneridae</taxon>
        <taxon>Pentapetalae</taxon>
        <taxon>asterids</taxon>
        <taxon>campanulids</taxon>
        <taxon>Asterales</taxon>
        <taxon>Asteraceae</taxon>
        <taxon>Asteroideae</taxon>
        <taxon>Anthemideae</taxon>
        <taxon>Artemisiinae</taxon>
        <taxon>Artemisia</taxon>
    </lineage>
</organism>
<dbReference type="PANTHER" id="PTHR22958">
    <property type="entry name" value="GLYCEROPHOSPHORYL DIESTER PHOSPHODIESTERASE"/>
    <property type="match status" value="1"/>
</dbReference>
<dbReference type="Proteomes" id="UP000245207">
    <property type="component" value="Unassembled WGS sequence"/>
</dbReference>
<evidence type="ECO:0000256" key="2">
    <source>
        <dbReference type="ARBA" id="ARBA00012247"/>
    </source>
</evidence>
<evidence type="ECO:0000259" key="6">
    <source>
        <dbReference type="PROSITE" id="PS51704"/>
    </source>
</evidence>
<dbReference type="FunFam" id="3.20.20.190:FF:000034">
    <property type="entry name" value="Glycerophosphodiester phosphodiesterase GDPD2"/>
    <property type="match status" value="1"/>
</dbReference>
<reference evidence="7 8" key="1">
    <citation type="journal article" date="2018" name="Mol. Plant">
        <title>The genome of Artemisia annua provides insight into the evolution of Asteraceae family and artemisinin biosynthesis.</title>
        <authorList>
            <person name="Shen Q."/>
            <person name="Zhang L."/>
            <person name="Liao Z."/>
            <person name="Wang S."/>
            <person name="Yan T."/>
            <person name="Shi P."/>
            <person name="Liu M."/>
            <person name="Fu X."/>
            <person name="Pan Q."/>
            <person name="Wang Y."/>
            <person name="Lv Z."/>
            <person name="Lu X."/>
            <person name="Zhang F."/>
            <person name="Jiang W."/>
            <person name="Ma Y."/>
            <person name="Chen M."/>
            <person name="Hao X."/>
            <person name="Li L."/>
            <person name="Tang Y."/>
            <person name="Lv G."/>
            <person name="Zhou Y."/>
            <person name="Sun X."/>
            <person name="Brodelius P.E."/>
            <person name="Rose J.K.C."/>
            <person name="Tang K."/>
        </authorList>
    </citation>
    <scope>NUCLEOTIDE SEQUENCE [LARGE SCALE GENOMIC DNA]</scope>
    <source>
        <strain evidence="8">cv. Huhao1</strain>
        <tissue evidence="7">Leaf</tissue>
    </source>
</reference>
<keyword evidence="3" id="KW-0319">Glycerol metabolism</keyword>
<dbReference type="Pfam" id="PF03009">
    <property type="entry name" value="GDPD"/>
    <property type="match status" value="1"/>
</dbReference>
<gene>
    <name evidence="7" type="ORF">CTI12_AA412540</name>
</gene>
<evidence type="ECO:0000256" key="1">
    <source>
        <dbReference type="ARBA" id="ARBA00007277"/>
    </source>
</evidence>
<sequence>MATAKAVHVSDVPNLDQVPENATPLSIYATRLPMGVDVTKGGNKSSKFVVIGHRGHGMNILQSADRRMKAFKENTILSFNNAAKHPIDFIEFDVQVTKDDVAIIFHDDVILSQEYGIVVEKRVTDLTLNEFFSYGPQRDDGKVGKSLARKVNGNVVGWQVESDDHSCTLQEAFEKVNPRVGFNIELKFDDNINYDQNHLIHVLQVVLKVVYEYAKDRPIIFSSFQPDAALLIKKLQERYPVYFLTNGGTETYADVRRNSLEEARKVALEGGLDGIVSEVKGIFRNPSAVREIKESNLSLLTYGKLNNFPETVHVQHLMGIDGVIVDLVEEITRAVDELKPRNGRGDVKSGEIGDSGRGIDLSFLLNLISQVIQH</sequence>
<feature type="domain" description="GP-PDE" evidence="6">
    <location>
        <begin position="48"/>
        <end position="335"/>
    </location>
</feature>
<dbReference type="OrthoDB" id="1058301at2759"/>
<dbReference type="GO" id="GO:0046475">
    <property type="term" value="P:glycerophospholipid catabolic process"/>
    <property type="evidence" value="ECO:0007669"/>
    <property type="project" value="TreeGrafter"/>
</dbReference>
<dbReference type="AlphaFoldDB" id="A0A2U1M789"/>
<dbReference type="PROSITE" id="PS51704">
    <property type="entry name" value="GP_PDE"/>
    <property type="match status" value="1"/>
</dbReference>
<evidence type="ECO:0000256" key="5">
    <source>
        <dbReference type="ARBA" id="ARBA00047512"/>
    </source>
</evidence>
<dbReference type="EMBL" id="PKPP01006262">
    <property type="protein sequence ID" value="PWA57096.1"/>
    <property type="molecule type" value="Genomic_DNA"/>
</dbReference>